<dbReference type="AlphaFoldDB" id="A0A3N0E5S3"/>
<name>A0A3N0E5S3_9ACTN</name>
<dbReference type="Proteomes" id="UP000269198">
    <property type="component" value="Unassembled WGS sequence"/>
</dbReference>
<comment type="caution">
    <text evidence="1">The sequence shown here is derived from an EMBL/GenBank/DDBJ whole genome shotgun (WGS) entry which is preliminary data.</text>
</comment>
<organism evidence="1 2">
    <name type="scientific">Halostreptopolyspora alba</name>
    <dbReference type="NCBI Taxonomy" id="2487137"/>
    <lineage>
        <taxon>Bacteria</taxon>
        <taxon>Bacillati</taxon>
        <taxon>Actinomycetota</taxon>
        <taxon>Actinomycetes</taxon>
        <taxon>Streptosporangiales</taxon>
        <taxon>Nocardiopsidaceae</taxon>
        <taxon>Halostreptopolyspora</taxon>
    </lineage>
</organism>
<proteinExistence type="predicted"/>
<gene>
    <name evidence="1" type="ORF">EFW17_16750</name>
</gene>
<evidence type="ECO:0000313" key="2">
    <source>
        <dbReference type="Proteomes" id="UP000269198"/>
    </source>
</evidence>
<protein>
    <submittedName>
        <fullName evidence="1">Uncharacterized protein</fullName>
    </submittedName>
</protein>
<accession>A0A3N0E5S3</accession>
<keyword evidence="2" id="KW-1185">Reference proteome</keyword>
<evidence type="ECO:0000313" key="1">
    <source>
        <dbReference type="EMBL" id="RNL83153.1"/>
    </source>
</evidence>
<reference evidence="1 2" key="1">
    <citation type="submission" date="2018-11" db="EMBL/GenBank/DDBJ databases">
        <title>The genome draft of YIM 96095.</title>
        <authorList>
            <person name="Tang S.-K."/>
            <person name="Chunyu W.-X."/>
            <person name="Feng Y.-Z."/>
        </authorList>
    </citation>
    <scope>NUCLEOTIDE SEQUENCE [LARGE SCALE GENOMIC DNA]</scope>
    <source>
        <strain evidence="1 2">YIM 96095</strain>
    </source>
</reference>
<dbReference type="EMBL" id="RJMB01000018">
    <property type="protein sequence ID" value="RNL83153.1"/>
    <property type="molecule type" value="Genomic_DNA"/>
</dbReference>
<dbReference type="RefSeq" id="WP_123202354.1">
    <property type="nucleotide sequence ID" value="NZ_RJMB01000018.1"/>
</dbReference>
<sequence length="68" mass="6565">MVVDTLLEKVNGSSDLVRVSIREEQATTMVGLGPVLATPGAFAAGAGAACAVAGAFGAGYAIGQDLAG</sequence>